<reference evidence="1 2" key="1">
    <citation type="journal article" date="2014" name="FEMS Microbiol. Lett.">
        <title>The genome of the Erwinia amylovora phage PhiEaH1 reveals greater diversity and broadens the applicability of phages for the treatment of fire blight.</title>
        <authorList>
            <person name="Meczker K."/>
            <person name="Domotor D."/>
            <person name="Vass J."/>
            <person name="Rakhely G."/>
            <person name="Schneider G."/>
            <person name="Kovacs T."/>
        </authorList>
    </citation>
    <scope>NUCLEOTIDE SEQUENCE [LARGE SCALE GENOMIC DNA]</scope>
</reference>
<sequence>MNRALVAGMVEPLVMSLGNDKKKISLALGVALAYSLPLPSSRQENPELYYVKHYFADVAQFVSEFNERFLLETTTVTDITRGLWELRYKNVFFTDYGGLAAHVSKACPIADLLSGYAVDDQTRETILSAACALGEKVEEAFKVQESHT</sequence>
<proteinExistence type="predicted"/>
<protein>
    <submittedName>
        <fullName evidence="1">Uncharacterized protein</fullName>
    </submittedName>
</protein>
<accession>W8CZQ8</accession>
<evidence type="ECO:0000313" key="1">
    <source>
        <dbReference type="EMBL" id="AGX01956.1"/>
    </source>
</evidence>
<dbReference type="KEGG" id="vg:18501123"/>
<dbReference type="Proteomes" id="UP000204235">
    <property type="component" value="Segment"/>
</dbReference>
<keyword evidence="2" id="KW-1185">Reference proteome</keyword>
<dbReference type="EMBL" id="KF623294">
    <property type="protein sequence ID" value="AGX01956.1"/>
    <property type="molecule type" value="Genomic_DNA"/>
</dbReference>
<organism evidence="1 2">
    <name type="scientific">Erwinia phage PhiEaH1</name>
    <dbReference type="NCBI Taxonomy" id="1401669"/>
    <lineage>
        <taxon>Viruses</taxon>
        <taxon>Duplodnaviria</taxon>
        <taxon>Heunggongvirae</taxon>
        <taxon>Uroviricota</taxon>
        <taxon>Caudoviricetes</taxon>
        <taxon>Chimalliviridae</taxon>
        <taxon>Iapetusvirus</taxon>
        <taxon>Iapetusvirus EaH1</taxon>
    </lineage>
</organism>
<dbReference type="GeneID" id="18501123"/>
<name>W8CZQ8_9CAUD</name>
<dbReference type="RefSeq" id="YP_009010287.1">
    <property type="nucleotide sequence ID" value="NC_023610.1"/>
</dbReference>
<evidence type="ECO:0000313" key="2">
    <source>
        <dbReference type="Proteomes" id="UP000204235"/>
    </source>
</evidence>